<dbReference type="InterPro" id="IPR001845">
    <property type="entry name" value="HTH_ArsR_DNA-bd_dom"/>
</dbReference>
<dbReference type="Pfam" id="PF01022">
    <property type="entry name" value="HTH_5"/>
    <property type="match status" value="1"/>
</dbReference>
<organism evidence="3 4">
    <name type="scientific">Candidatus Lumbricidiphila eiseniae</name>
    <dbReference type="NCBI Taxonomy" id="1969409"/>
    <lineage>
        <taxon>Bacteria</taxon>
        <taxon>Bacillati</taxon>
        <taxon>Actinomycetota</taxon>
        <taxon>Actinomycetes</taxon>
        <taxon>Micrococcales</taxon>
        <taxon>Microbacteriaceae</taxon>
        <taxon>Candidatus Lumbricidiphila</taxon>
    </lineage>
</organism>
<comment type="similarity">
    <text evidence="1">Belongs to the ROK (NagC/XylR) family.</text>
</comment>
<proteinExistence type="inferred from homology"/>
<evidence type="ECO:0000259" key="2">
    <source>
        <dbReference type="Pfam" id="PF01022"/>
    </source>
</evidence>
<dbReference type="PANTHER" id="PTHR18964:SF173">
    <property type="entry name" value="GLUCOKINASE"/>
    <property type="match status" value="1"/>
</dbReference>
<evidence type="ECO:0000313" key="3">
    <source>
        <dbReference type="EMBL" id="PDQ34910.1"/>
    </source>
</evidence>
<dbReference type="GO" id="GO:0003700">
    <property type="term" value="F:DNA-binding transcription factor activity"/>
    <property type="evidence" value="ECO:0007669"/>
    <property type="project" value="InterPro"/>
</dbReference>
<comment type="caution">
    <text evidence="3">The sequence shown here is derived from an EMBL/GenBank/DDBJ whole genome shotgun (WGS) entry which is preliminary data.</text>
</comment>
<dbReference type="AlphaFoldDB" id="A0A2A6FQE6"/>
<dbReference type="SUPFAM" id="SSF46785">
    <property type="entry name" value="Winged helix' DNA-binding domain"/>
    <property type="match status" value="1"/>
</dbReference>
<dbReference type="InterPro" id="IPR011991">
    <property type="entry name" value="ArsR-like_HTH"/>
</dbReference>
<dbReference type="InterPro" id="IPR036388">
    <property type="entry name" value="WH-like_DNA-bd_sf"/>
</dbReference>
<accession>A0A2A6FQE6</accession>
<name>A0A2A6FQE6_9MICO</name>
<dbReference type="InterPro" id="IPR000600">
    <property type="entry name" value="ROK"/>
</dbReference>
<feature type="domain" description="HTH arsR-type" evidence="2">
    <location>
        <begin position="20"/>
        <end position="61"/>
    </location>
</feature>
<dbReference type="Gene3D" id="3.30.420.40">
    <property type="match status" value="2"/>
</dbReference>
<dbReference type="EMBL" id="NAEP01000044">
    <property type="protein sequence ID" value="PDQ34910.1"/>
    <property type="molecule type" value="Genomic_DNA"/>
</dbReference>
<evidence type="ECO:0000313" key="4">
    <source>
        <dbReference type="Proteomes" id="UP000219994"/>
    </source>
</evidence>
<evidence type="ECO:0000256" key="1">
    <source>
        <dbReference type="ARBA" id="ARBA00006479"/>
    </source>
</evidence>
<dbReference type="Proteomes" id="UP000219994">
    <property type="component" value="Unassembled WGS sequence"/>
</dbReference>
<sequence>MQNAEPQPRSAALIEGSGHLLQLLRHRGAQTITELAAEMDVSRSTVIQRLDFLGEAHIVESSVAAALGRGRPAAVYQFNPRAGLVLAVQVGLTGCRVAVTDLLGDVLSNELVSVDFARGAAVLLDTLTDTFDAMVTALDRPNSEVVGIGVGIPSVVELQNYARNLGTDVQSWDRNLFRTVLRARYDAPVFLDLDVNLLARAEWRMSWSSVEVCVCVKLGTLIDAAIVVHGNPVRGASGLAGELGHIKVSGTNTACSCGGFGCLDTVASGDALVQELKASGMDVSHVSEVVALANNGDPRAIRSVREAGRRIGEALSSVVNLLNPSVIIAWGYLTDADTSLFAGIREGLYQKALPGSSEDVQLVKTKLGALAGVRGAALLVLDEVLDADALDRMLLTQSWSQASPNPVGTFA</sequence>
<dbReference type="Gene3D" id="1.10.10.10">
    <property type="entry name" value="Winged helix-like DNA-binding domain superfamily/Winged helix DNA-binding domain"/>
    <property type="match status" value="1"/>
</dbReference>
<dbReference type="Pfam" id="PF00480">
    <property type="entry name" value="ROK"/>
    <property type="match status" value="1"/>
</dbReference>
<dbReference type="CDD" id="cd00090">
    <property type="entry name" value="HTH_ARSR"/>
    <property type="match status" value="1"/>
</dbReference>
<dbReference type="InterPro" id="IPR036390">
    <property type="entry name" value="WH_DNA-bd_sf"/>
</dbReference>
<reference evidence="4" key="1">
    <citation type="submission" date="2017-03" db="EMBL/GenBank/DDBJ databases">
        <authorList>
            <person name="Lund M.B."/>
        </authorList>
    </citation>
    <scope>NUCLEOTIDE SEQUENCE [LARGE SCALE GENOMIC DNA]</scope>
</reference>
<dbReference type="InterPro" id="IPR043129">
    <property type="entry name" value="ATPase_NBD"/>
</dbReference>
<dbReference type="PANTHER" id="PTHR18964">
    <property type="entry name" value="ROK (REPRESSOR, ORF, KINASE) FAMILY"/>
    <property type="match status" value="1"/>
</dbReference>
<protein>
    <recommendedName>
        <fullName evidence="2">HTH arsR-type domain-containing protein</fullName>
    </recommendedName>
</protein>
<dbReference type="SUPFAM" id="SSF53067">
    <property type="entry name" value="Actin-like ATPase domain"/>
    <property type="match status" value="1"/>
</dbReference>
<gene>
    <name evidence="3" type="ORF">B5766_09125</name>
</gene>